<comment type="caution">
    <text evidence="9">The sequence shown here is derived from an EMBL/GenBank/DDBJ whole genome shotgun (WGS) entry which is preliminary data.</text>
</comment>
<keyword evidence="4" id="KW-0547">Nucleotide-binding</keyword>
<dbReference type="SUPFAM" id="SSF55060">
    <property type="entry name" value="GHMP Kinase, C-terminal domain"/>
    <property type="match status" value="1"/>
</dbReference>
<dbReference type="InterPro" id="IPR014721">
    <property type="entry name" value="Ribsml_uS5_D2-typ_fold_subgr"/>
</dbReference>
<dbReference type="EC" id="2.7.4.2" evidence="2"/>
<evidence type="ECO:0000256" key="6">
    <source>
        <dbReference type="ARBA" id="ARBA00022840"/>
    </source>
</evidence>
<keyword evidence="3" id="KW-0808">Transferase</keyword>
<evidence type="ECO:0000313" key="9">
    <source>
        <dbReference type="EMBL" id="OZG56233.1"/>
    </source>
</evidence>
<proteinExistence type="predicted"/>
<dbReference type="RefSeq" id="WP_094689781.1">
    <property type="nucleotide sequence ID" value="NZ_JACBYZ010000001.1"/>
</dbReference>
<dbReference type="GO" id="GO:0019287">
    <property type="term" value="P:isopentenyl diphosphate biosynthetic process, mevalonate pathway"/>
    <property type="evidence" value="ECO:0007669"/>
    <property type="project" value="UniProtKB-UniPathway"/>
</dbReference>
<dbReference type="InterPro" id="IPR006204">
    <property type="entry name" value="GHMP_kinase_N_dom"/>
</dbReference>
<dbReference type="PRINTS" id="PR00959">
    <property type="entry name" value="MEVGALKINASE"/>
</dbReference>
<feature type="domain" description="GHMP kinase N-terminal" evidence="7">
    <location>
        <begin position="86"/>
        <end position="164"/>
    </location>
</feature>
<gene>
    <name evidence="9" type="ORF">AEAE_0721</name>
</gene>
<sequence length="448" mass="46708">MLICEAQAPGKLYLAGEYAVVNPGNPSLLMAVNRYVEARVSSSERWLVTSDQFSGSQVVVGGYVPDNLSFASAALEIARNYASKVSEREVCGHVHIDSHLQSDDGTKLGLGSSAAVCVAVVRAVLAAYGVQASPVTVFKLAATAHFLVQGNGSLGDVAASSMGGLVYYRSPDREWLRSFVDAHTAPAQGRASINTRTTPAVQHALDVDAGASGLHRSSDSKLAGSPDQFASATADFDYENSLYGTLSRLDTVALVEQAWPDLVIEQVSEAANLEIEVGWTGKPASTKALVKKAAKPVEPAKYQAFLHASARSVDALRALVSAPTGAAVRAPAGELASVVAELRAQLNELSALRDVPVETDELRRGIEIALAHGFAAKSSGAGGGDCLIALRVNPAALATDHNVTAYSHSLREAWLEAGITPLALSLSPAHTTAASSSDFSAEGEVYDA</sequence>
<dbReference type="Gene3D" id="3.30.70.890">
    <property type="entry name" value="GHMP kinase, C-terminal domain"/>
    <property type="match status" value="1"/>
</dbReference>
<dbReference type="Proteomes" id="UP000228976">
    <property type="component" value="Unassembled WGS sequence"/>
</dbReference>
<protein>
    <recommendedName>
        <fullName evidence="2">phosphomevalonate kinase</fullName>
        <ecNumber evidence="2">2.7.4.2</ecNumber>
    </recommendedName>
</protein>
<dbReference type="Pfam" id="PF08544">
    <property type="entry name" value="GHMP_kinases_C"/>
    <property type="match status" value="1"/>
</dbReference>
<name>A0A261FB91_9BIFI</name>
<organism evidence="9 10">
    <name type="scientific">Aeriscardovia aeriphila</name>
    <dbReference type="NCBI Taxonomy" id="218139"/>
    <lineage>
        <taxon>Bacteria</taxon>
        <taxon>Bacillati</taxon>
        <taxon>Actinomycetota</taxon>
        <taxon>Actinomycetes</taxon>
        <taxon>Bifidobacteriales</taxon>
        <taxon>Bifidobacteriaceae</taxon>
        <taxon>Aeriscardovia</taxon>
    </lineage>
</organism>
<feature type="domain" description="GHMP kinase C-terminal" evidence="8">
    <location>
        <begin position="340"/>
        <end position="390"/>
    </location>
</feature>
<dbReference type="EMBL" id="MWWU01000002">
    <property type="protein sequence ID" value="OZG56233.1"/>
    <property type="molecule type" value="Genomic_DNA"/>
</dbReference>
<dbReference type="GO" id="GO:0005524">
    <property type="term" value="F:ATP binding"/>
    <property type="evidence" value="ECO:0007669"/>
    <property type="project" value="UniProtKB-KW"/>
</dbReference>
<dbReference type="PANTHER" id="PTHR31814">
    <property type="match status" value="1"/>
</dbReference>
<keyword evidence="5 9" id="KW-0418">Kinase</keyword>
<evidence type="ECO:0000256" key="2">
    <source>
        <dbReference type="ARBA" id="ARBA00012958"/>
    </source>
</evidence>
<comment type="pathway">
    <text evidence="1">Isoprenoid biosynthesis; isopentenyl diphosphate biosynthesis via mevalonate pathway; isopentenyl diphosphate from (R)-mevalonate: step 2/3.</text>
</comment>
<evidence type="ECO:0000256" key="1">
    <source>
        <dbReference type="ARBA" id="ARBA00005017"/>
    </source>
</evidence>
<keyword evidence="10" id="KW-1185">Reference proteome</keyword>
<dbReference type="InterPro" id="IPR013750">
    <property type="entry name" value="GHMP_kinase_C_dom"/>
</dbReference>
<dbReference type="OrthoDB" id="1522677at2"/>
<evidence type="ECO:0000256" key="3">
    <source>
        <dbReference type="ARBA" id="ARBA00022679"/>
    </source>
</evidence>
<evidence type="ECO:0000256" key="4">
    <source>
        <dbReference type="ARBA" id="ARBA00022741"/>
    </source>
</evidence>
<dbReference type="InterPro" id="IPR020568">
    <property type="entry name" value="Ribosomal_Su5_D2-typ_SF"/>
</dbReference>
<reference evidence="9 10" key="1">
    <citation type="journal article" date="2017" name="BMC Genomics">
        <title>Comparative genomic and phylogenomic analyses of the Bifidobacteriaceae family.</title>
        <authorList>
            <person name="Lugli G.A."/>
            <person name="Milani C."/>
            <person name="Turroni F."/>
            <person name="Duranti S."/>
            <person name="Mancabelli L."/>
            <person name="Mangifesta M."/>
            <person name="Ferrario C."/>
            <person name="Modesto M."/>
            <person name="Mattarelli P."/>
            <person name="Jiri K."/>
            <person name="van Sinderen D."/>
            <person name="Ventura M."/>
        </authorList>
    </citation>
    <scope>NUCLEOTIDE SEQUENCE [LARGE SCALE GENOMIC DNA]</scope>
    <source>
        <strain evidence="9 10">LMG 21773</strain>
    </source>
</reference>
<evidence type="ECO:0000259" key="8">
    <source>
        <dbReference type="Pfam" id="PF08544"/>
    </source>
</evidence>
<dbReference type="GO" id="GO:0004631">
    <property type="term" value="F:phosphomevalonate kinase activity"/>
    <property type="evidence" value="ECO:0007669"/>
    <property type="project" value="UniProtKB-EC"/>
</dbReference>
<evidence type="ECO:0000256" key="5">
    <source>
        <dbReference type="ARBA" id="ARBA00022777"/>
    </source>
</evidence>
<dbReference type="Pfam" id="PF00288">
    <property type="entry name" value="GHMP_kinases_N"/>
    <property type="match status" value="1"/>
</dbReference>
<dbReference type="InterPro" id="IPR035102">
    <property type="entry name" value="Phosphomevalonate_kinase"/>
</dbReference>
<dbReference type="Gene3D" id="3.30.230.10">
    <property type="match status" value="1"/>
</dbReference>
<evidence type="ECO:0000313" key="10">
    <source>
        <dbReference type="Proteomes" id="UP000228976"/>
    </source>
</evidence>
<dbReference type="InterPro" id="IPR036554">
    <property type="entry name" value="GHMP_kinase_C_sf"/>
</dbReference>
<dbReference type="SUPFAM" id="SSF54211">
    <property type="entry name" value="Ribosomal protein S5 domain 2-like"/>
    <property type="match status" value="1"/>
</dbReference>
<dbReference type="UniPathway" id="UPA00057">
    <property type="reaction ID" value="UER00099"/>
</dbReference>
<keyword evidence="6" id="KW-0067">ATP-binding</keyword>
<dbReference type="AlphaFoldDB" id="A0A261FB91"/>
<dbReference type="PANTHER" id="PTHR31814:SF2">
    <property type="entry name" value="PHOSPHOMEVALONATE KINASE"/>
    <property type="match status" value="1"/>
</dbReference>
<evidence type="ECO:0000259" key="7">
    <source>
        <dbReference type="Pfam" id="PF00288"/>
    </source>
</evidence>
<accession>A0A261FB91</accession>